<sequence>WNVYQYKRVPFGLATGAQVLIRILDMIFHYIKFQYVYHYLDDLVIYSENYELHLQHLNEVLSCLRGAGLTVNPSKVTFAVREISFLGHRVSSAGIAIDPQRTRAIVELPPPKDVKGIVRFISMVNFYHKFIPRMTDIAAPLNSLRKKGVKFEWGASQQQAFEQLKQALSQPPVLSKVQIQDPELSQSILKLETGDNCPPYSLHKSVLHCRSRCDGNLKVVVPTAAVPMVFEFFHNSVFGGHLGVFKTINKTRAHFIWKGTGNAIRARVRACRICAMSKPVQTAKLGFLASEIAQRPLQKIFIDYVGKFPRSKLGNTMVLVCVDAFSKFVWPIPVREATTSTTIKVLKERVFSKFSVSEILVSDNARCFTSHEFQRFCFDLAIKHVTTSPYYHRPSPAERFNRNRKAALIAYHSDNHVTWDQNLTWLQLAFNTAKHESTLATPFEIIFPFRAGSPLLHKRQIQGLIPEEVDEELLVKTWNQVKRYLLSHHRVGDRYNRERLPQPFKAGHHVYLLNHPVSDASRRVSAKLSPRWRGPFEIHAFLTPVTVRLVQLRNKHFVTKAHASQLKLATCVFKS</sequence>
<dbReference type="Proteomes" id="UP000502823">
    <property type="component" value="Unassembled WGS sequence"/>
</dbReference>
<dbReference type="Gene3D" id="3.30.70.270">
    <property type="match status" value="2"/>
</dbReference>
<evidence type="ECO:0000313" key="5">
    <source>
        <dbReference type="Proteomes" id="UP000502823"/>
    </source>
</evidence>
<dbReference type="PANTHER" id="PTHR37984">
    <property type="entry name" value="PROTEIN CBG26694"/>
    <property type="match status" value="1"/>
</dbReference>
<organism evidence="4 5">
    <name type="scientific">Coptotermes formosanus</name>
    <name type="common">Formosan subterranean termite</name>
    <dbReference type="NCBI Taxonomy" id="36987"/>
    <lineage>
        <taxon>Eukaryota</taxon>
        <taxon>Metazoa</taxon>
        <taxon>Ecdysozoa</taxon>
        <taxon>Arthropoda</taxon>
        <taxon>Hexapoda</taxon>
        <taxon>Insecta</taxon>
        <taxon>Pterygota</taxon>
        <taxon>Neoptera</taxon>
        <taxon>Polyneoptera</taxon>
        <taxon>Dictyoptera</taxon>
        <taxon>Blattodea</taxon>
        <taxon>Blattoidea</taxon>
        <taxon>Termitoidae</taxon>
        <taxon>Rhinotermitidae</taxon>
        <taxon>Coptotermes</taxon>
    </lineage>
</organism>
<dbReference type="AlphaFoldDB" id="A0A6L2Q944"/>
<dbReference type="InterPro" id="IPR043128">
    <property type="entry name" value="Rev_trsase/Diguanyl_cyclase"/>
</dbReference>
<dbReference type="InterPro" id="IPR041588">
    <property type="entry name" value="Integrase_H2C2"/>
</dbReference>
<dbReference type="GO" id="GO:0003964">
    <property type="term" value="F:RNA-directed DNA polymerase activity"/>
    <property type="evidence" value="ECO:0007669"/>
    <property type="project" value="UniProtKB-EC"/>
</dbReference>
<keyword evidence="5" id="KW-1185">Reference proteome</keyword>
<feature type="domain" description="Integrase catalytic" evidence="3">
    <location>
        <begin position="292"/>
        <end position="450"/>
    </location>
</feature>
<dbReference type="InterPro" id="IPR001584">
    <property type="entry name" value="Integrase_cat-core"/>
</dbReference>
<evidence type="ECO:0000256" key="1">
    <source>
        <dbReference type="ARBA" id="ARBA00012493"/>
    </source>
</evidence>
<dbReference type="InterPro" id="IPR036397">
    <property type="entry name" value="RNaseH_sf"/>
</dbReference>
<dbReference type="GO" id="GO:0015074">
    <property type="term" value="P:DNA integration"/>
    <property type="evidence" value="ECO:0007669"/>
    <property type="project" value="InterPro"/>
</dbReference>
<evidence type="ECO:0000259" key="3">
    <source>
        <dbReference type="PROSITE" id="PS50994"/>
    </source>
</evidence>
<dbReference type="InterPro" id="IPR012337">
    <property type="entry name" value="RNaseH-like_sf"/>
</dbReference>
<dbReference type="PANTHER" id="PTHR37984:SF5">
    <property type="entry name" value="PROTEIN NYNRIN-LIKE"/>
    <property type="match status" value="1"/>
</dbReference>
<gene>
    <name evidence="4" type="ORF">Cfor_10969</name>
</gene>
<evidence type="ECO:0000313" key="4">
    <source>
        <dbReference type="EMBL" id="GFG40082.1"/>
    </source>
</evidence>
<dbReference type="InterPro" id="IPR000477">
    <property type="entry name" value="RT_dom"/>
</dbReference>
<name>A0A6L2Q944_COPFO</name>
<proteinExistence type="predicted"/>
<comment type="caution">
    <text evidence="4">The sequence shown here is derived from an EMBL/GenBank/DDBJ whole genome shotgun (WGS) entry which is preliminary data.</text>
</comment>
<dbReference type="GO" id="GO:0003676">
    <property type="term" value="F:nucleic acid binding"/>
    <property type="evidence" value="ECO:0007669"/>
    <property type="project" value="InterPro"/>
</dbReference>
<accession>A0A6L2Q944</accession>
<feature type="non-terminal residue" evidence="4">
    <location>
        <position position="1"/>
    </location>
</feature>
<dbReference type="PROSITE" id="PS50994">
    <property type="entry name" value="INTEGRASE"/>
    <property type="match status" value="1"/>
</dbReference>
<dbReference type="GO" id="GO:0042575">
    <property type="term" value="C:DNA polymerase complex"/>
    <property type="evidence" value="ECO:0007669"/>
    <property type="project" value="UniProtKB-ARBA"/>
</dbReference>
<dbReference type="SUPFAM" id="SSF56672">
    <property type="entry name" value="DNA/RNA polymerases"/>
    <property type="match status" value="1"/>
</dbReference>
<dbReference type="OrthoDB" id="10060729at2759"/>
<dbReference type="Pfam" id="PF00078">
    <property type="entry name" value="RVT_1"/>
    <property type="match status" value="1"/>
</dbReference>
<dbReference type="Gene3D" id="3.30.420.10">
    <property type="entry name" value="Ribonuclease H-like superfamily/Ribonuclease H"/>
    <property type="match status" value="1"/>
</dbReference>
<protein>
    <recommendedName>
        <fullName evidence="1">RNA-directed DNA polymerase</fullName>
        <ecNumber evidence="1">2.7.7.49</ecNumber>
    </recommendedName>
</protein>
<feature type="domain" description="Reverse transcriptase" evidence="2">
    <location>
        <begin position="1"/>
        <end position="90"/>
    </location>
</feature>
<dbReference type="Pfam" id="PF17921">
    <property type="entry name" value="Integrase_H2C2"/>
    <property type="match status" value="1"/>
</dbReference>
<dbReference type="Pfam" id="PF00665">
    <property type="entry name" value="rve"/>
    <property type="match status" value="1"/>
</dbReference>
<dbReference type="EMBL" id="BLKM01001502">
    <property type="protein sequence ID" value="GFG40082.1"/>
    <property type="molecule type" value="Genomic_DNA"/>
</dbReference>
<dbReference type="InterPro" id="IPR043502">
    <property type="entry name" value="DNA/RNA_pol_sf"/>
</dbReference>
<dbReference type="InterPro" id="IPR050951">
    <property type="entry name" value="Retrovirus_Pol_polyprotein"/>
</dbReference>
<dbReference type="Gene3D" id="1.10.340.70">
    <property type="match status" value="1"/>
</dbReference>
<dbReference type="PROSITE" id="PS50878">
    <property type="entry name" value="RT_POL"/>
    <property type="match status" value="1"/>
</dbReference>
<dbReference type="CDD" id="cd01647">
    <property type="entry name" value="RT_LTR"/>
    <property type="match status" value="1"/>
</dbReference>
<dbReference type="FunFam" id="3.30.70.270:FF:000020">
    <property type="entry name" value="Transposon Tf2-6 polyprotein-like Protein"/>
    <property type="match status" value="1"/>
</dbReference>
<dbReference type="EC" id="2.7.7.49" evidence="1"/>
<dbReference type="SUPFAM" id="SSF53098">
    <property type="entry name" value="Ribonuclease H-like"/>
    <property type="match status" value="1"/>
</dbReference>
<reference evidence="5" key="1">
    <citation type="submission" date="2020-01" db="EMBL/GenBank/DDBJ databases">
        <title>Draft genome sequence of the Termite Coptotermes fromosanus.</title>
        <authorList>
            <person name="Itakura S."/>
            <person name="Yosikawa Y."/>
            <person name="Umezawa K."/>
        </authorList>
    </citation>
    <scope>NUCLEOTIDE SEQUENCE [LARGE SCALE GENOMIC DNA]</scope>
</reference>
<evidence type="ECO:0000259" key="2">
    <source>
        <dbReference type="PROSITE" id="PS50878"/>
    </source>
</evidence>
<dbReference type="InParanoid" id="A0A6L2Q944"/>